<evidence type="ECO:0000313" key="7">
    <source>
        <dbReference type="EMBL" id="WGZ91840.1"/>
    </source>
</evidence>
<proteinExistence type="predicted"/>
<keyword evidence="5" id="KW-0998">Cell outer membrane</keyword>
<evidence type="ECO:0000256" key="3">
    <source>
        <dbReference type="ARBA" id="ARBA00023136"/>
    </source>
</evidence>
<dbReference type="Proteomes" id="UP001300672">
    <property type="component" value="Chromosome"/>
</dbReference>
<keyword evidence="3" id="KW-0472">Membrane</keyword>
<dbReference type="KEGG" id="tdu:QJT80_05010"/>
<accession>A0AA95H9G5</accession>
<organism evidence="7">
    <name type="scientific">Candidatus Thiocaldithrix dubininis</name>
    <dbReference type="NCBI Taxonomy" id="3080823"/>
    <lineage>
        <taxon>Bacteria</taxon>
        <taxon>Pseudomonadati</taxon>
        <taxon>Pseudomonadota</taxon>
        <taxon>Gammaproteobacteria</taxon>
        <taxon>Thiotrichales</taxon>
        <taxon>Thiotrichaceae</taxon>
        <taxon>Candidatus Thiocaldithrix</taxon>
    </lineage>
</organism>
<comment type="subcellular location">
    <subcellularLocation>
        <location evidence="1">Cell outer membrane</location>
        <topology evidence="1">Lipid-anchor</topology>
    </subcellularLocation>
</comment>
<evidence type="ECO:0000256" key="5">
    <source>
        <dbReference type="ARBA" id="ARBA00023237"/>
    </source>
</evidence>
<evidence type="ECO:0000256" key="4">
    <source>
        <dbReference type="ARBA" id="ARBA00023139"/>
    </source>
</evidence>
<gene>
    <name evidence="7" type="ORF">QJT80_05010</name>
</gene>
<dbReference type="EMBL" id="CP124755">
    <property type="protein sequence ID" value="WGZ91840.1"/>
    <property type="molecule type" value="Genomic_DNA"/>
</dbReference>
<dbReference type="GO" id="GO:0009279">
    <property type="term" value="C:cell outer membrane"/>
    <property type="evidence" value="ECO:0007669"/>
    <property type="project" value="UniProtKB-SubCell"/>
</dbReference>
<dbReference type="Pfam" id="PF13627">
    <property type="entry name" value="LptM_cons"/>
    <property type="match status" value="1"/>
</dbReference>
<dbReference type="InterPro" id="IPR032831">
    <property type="entry name" value="LptM_cons"/>
</dbReference>
<sequence>MKYACLCLISVLCLSACGNKGPLYLPEQAPDQPKQEKTQ</sequence>
<protein>
    <submittedName>
        <fullName evidence="7">Lipoprotein</fullName>
    </submittedName>
</protein>
<reference evidence="7" key="1">
    <citation type="journal article" date="2023" name="Int. J. Mol. Sci.">
        <title>Metagenomics Revealed a New Genus 'Candidatus Thiocaldithrix dubininis' gen. nov., sp. nov. and a New Species 'Candidatus Thiothrix putei' sp. nov. in the Family Thiotrichaceae, Some Members of Which Have Traits of Both Na+- and H+-Motive Energetics.</title>
        <authorList>
            <person name="Ravin N.V."/>
            <person name="Muntyan M.S."/>
            <person name="Smolyakov D.D."/>
            <person name="Rudenko T.S."/>
            <person name="Beletsky A.V."/>
            <person name="Mardanov A.V."/>
            <person name="Grabovich M.Y."/>
        </authorList>
    </citation>
    <scope>NUCLEOTIDE SEQUENCE</scope>
    <source>
        <strain evidence="7">GKL-01</strain>
    </source>
</reference>
<evidence type="ECO:0000256" key="2">
    <source>
        <dbReference type="ARBA" id="ARBA00022729"/>
    </source>
</evidence>
<dbReference type="NCBIfam" id="NF047847">
    <property type="entry name" value="SS_mature_LptM"/>
    <property type="match status" value="1"/>
</dbReference>
<evidence type="ECO:0000256" key="1">
    <source>
        <dbReference type="ARBA" id="ARBA00004459"/>
    </source>
</evidence>
<keyword evidence="4" id="KW-0564">Palmitate</keyword>
<name>A0AA95H9G5_9GAMM</name>
<reference evidence="7" key="2">
    <citation type="submission" date="2023-04" db="EMBL/GenBank/DDBJ databases">
        <authorList>
            <person name="Beletskiy A.V."/>
            <person name="Mardanov A.V."/>
            <person name="Ravin N.V."/>
        </authorList>
    </citation>
    <scope>NUCLEOTIDE SEQUENCE</scope>
    <source>
        <strain evidence="7">GKL-01</strain>
    </source>
</reference>
<evidence type="ECO:0000256" key="6">
    <source>
        <dbReference type="ARBA" id="ARBA00023288"/>
    </source>
</evidence>
<keyword evidence="2" id="KW-0732">Signal</keyword>
<keyword evidence="6 7" id="KW-0449">Lipoprotein</keyword>
<dbReference type="AlphaFoldDB" id="A0AA95H9G5"/>